<evidence type="ECO:0000259" key="9">
    <source>
        <dbReference type="SMART" id="SM00737"/>
    </source>
</evidence>
<feature type="domain" description="MD-2-related lipid-recognition" evidence="9">
    <location>
        <begin position="38"/>
        <end position="158"/>
    </location>
</feature>
<evidence type="ECO:0000256" key="1">
    <source>
        <dbReference type="ARBA" id="ARBA00002053"/>
    </source>
</evidence>
<dbReference type="OrthoDB" id="6409159at2759"/>
<dbReference type="RefSeq" id="XP_031021851.1">
    <property type="nucleotide sequence ID" value="XM_031172172.1"/>
</dbReference>
<evidence type="ECO:0000256" key="3">
    <source>
        <dbReference type="ARBA" id="ARBA00011245"/>
    </source>
</evidence>
<keyword evidence="6 8" id="KW-0732">Signal</keyword>
<dbReference type="Pfam" id="PF02221">
    <property type="entry name" value="E1_DerP2_DerF2"/>
    <property type="match status" value="1"/>
</dbReference>
<protein>
    <recommendedName>
        <fullName evidence="4">Phosphatidylglycerol/phosphatidylinositol transfer protein</fullName>
    </recommendedName>
</protein>
<evidence type="ECO:0000256" key="6">
    <source>
        <dbReference type="ARBA" id="ARBA00022729"/>
    </source>
</evidence>
<dbReference type="EMBL" id="QEAO01000097">
    <property type="protein sequence ID" value="TPX30113.1"/>
    <property type="molecule type" value="Genomic_DNA"/>
</dbReference>
<dbReference type="GO" id="GO:0032366">
    <property type="term" value="P:intracellular sterol transport"/>
    <property type="evidence" value="ECO:0007669"/>
    <property type="project" value="InterPro"/>
</dbReference>
<dbReference type="SUPFAM" id="SSF81296">
    <property type="entry name" value="E set domains"/>
    <property type="match status" value="1"/>
</dbReference>
<sequence>MIKTPLIVFIVLAATAHALWLPSNHDRQIPIIHTMATTTLCGTDDDIFTVESIILTPDPPVKGQSLVIEARGYLKEDVVAGSVADVKVKLGLIKLFEQRLDLCEEIKRIDVECPILKGYQVIERTIDLPNELPAGKYNLHLNATNADDLPITCVNAEFRF</sequence>
<evidence type="ECO:0000256" key="8">
    <source>
        <dbReference type="SAM" id="SignalP"/>
    </source>
</evidence>
<dbReference type="STRING" id="1806994.A0A507BXV2"/>
<comment type="subunit">
    <text evidence="3">Monomer.</text>
</comment>
<dbReference type="PANTHER" id="PTHR11306">
    <property type="entry name" value="NIEMANN PICK TYPE C2 PROTEIN NPC2-RELATED"/>
    <property type="match status" value="1"/>
</dbReference>
<dbReference type="Gene3D" id="2.60.40.770">
    <property type="match status" value="1"/>
</dbReference>
<evidence type="ECO:0000256" key="5">
    <source>
        <dbReference type="ARBA" id="ARBA00022448"/>
    </source>
</evidence>
<feature type="signal peptide" evidence="8">
    <location>
        <begin position="1"/>
        <end position="18"/>
    </location>
</feature>
<comment type="similarity">
    <text evidence="2">Belongs to the NPC2 family.</text>
</comment>
<feature type="chain" id="PRO_5021470158" description="Phosphatidylglycerol/phosphatidylinositol transfer protein" evidence="8">
    <location>
        <begin position="19"/>
        <end position="160"/>
    </location>
</feature>
<dbReference type="InterPro" id="IPR014756">
    <property type="entry name" value="Ig_E-set"/>
</dbReference>
<evidence type="ECO:0000256" key="2">
    <source>
        <dbReference type="ARBA" id="ARBA00006370"/>
    </source>
</evidence>
<accession>A0A507BXV2</accession>
<dbReference type="AlphaFoldDB" id="A0A507BXV2"/>
<dbReference type="GeneID" id="42007469"/>
<keyword evidence="5" id="KW-0813">Transport</keyword>
<evidence type="ECO:0000313" key="11">
    <source>
        <dbReference type="Proteomes" id="UP000319731"/>
    </source>
</evidence>
<dbReference type="Proteomes" id="UP000319731">
    <property type="component" value="Unassembled WGS sequence"/>
</dbReference>
<dbReference type="SMART" id="SM00737">
    <property type="entry name" value="ML"/>
    <property type="match status" value="1"/>
</dbReference>
<dbReference type="InterPro" id="IPR033917">
    <property type="entry name" value="ML_PG-PI_TP"/>
</dbReference>
<keyword evidence="11" id="KW-1185">Reference proteome</keyword>
<dbReference type="PANTHER" id="PTHR11306:SF0">
    <property type="entry name" value="PHOSPHATIDYLGLYCEROL_PHOSPHATIDYLINOSITOL TRANSFER PROTEIN"/>
    <property type="match status" value="1"/>
</dbReference>
<comment type="function">
    <text evidence="1">Catalyzes the intermembrane transfer of phosphatidylglycerol and phosphatidylinositol.</text>
</comment>
<dbReference type="InterPro" id="IPR039670">
    <property type="entry name" value="NPC2-like"/>
</dbReference>
<gene>
    <name evidence="10" type="ORF">SmJEL517_g06246</name>
</gene>
<evidence type="ECO:0000256" key="4">
    <source>
        <dbReference type="ARBA" id="ARBA00016056"/>
    </source>
</evidence>
<dbReference type="GO" id="GO:0032934">
    <property type="term" value="F:sterol binding"/>
    <property type="evidence" value="ECO:0007669"/>
    <property type="project" value="InterPro"/>
</dbReference>
<evidence type="ECO:0000313" key="10">
    <source>
        <dbReference type="EMBL" id="TPX30113.1"/>
    </source>
</evidence>
<dbReference type="CDD" id="cd00917">
    <property type="entry name" value="PG-PI_TP"/>
    <property type="match status" value="1"/>
</dbReference>
<organism evidence="10 11">
    <name type="scientific">Synchytrium microbalum</name>
    <dbReference type="NCBI Taxonomy" id="1806994"/>
    <lineage>
        <taxon>Eukaryota</taxon>
        <taxon>Fungi</taxon>
        <taxon>Fungi incertae sedis</taxon>
        <taxon>Chytridiomycota</taxon>
        <taxon>Chytridiomycota incertae sedis</taxon>
        <taxon>Chytridiomycetes</taxon>
        <taxon>Synchytriales</taxon>
        <taxon>Synchytriaceae</taxon>
        <taxon>Synchytrium</taxon>
    </lineage>
</organism>
<evidence type="ECO:0000256" key="7">
    <source>
        <dbReference type="ARBA" id="ARBA00023055"/>
    </source>
</evidence>
<name>A0A507BXV2_9FUNG</name>
<reference evidence="10 11" key="1">
    <citation type="journal article" date="2019" name="Sci. Rep.">
        <title>Comparative genomics of chytrid fungi reveal insights into the obligate biotrophic and pathogenic lifestyle of Synchytrium endobioticum.</title>
        <authorList>
            <person name="van de Vossenberg B.T.L.H."/>
            <person name="Warris S."/>
            <person name="Nguyen H.D.T."/>
            <person name="van Gent-Pelzer M.P.E."/>
            <person name="Joly D.L."/>
            <person name="van de Geest H.C."/>
            <person name="Bonants P.J.M."/>
            <person name="Smith D.S."/>
            <person name="Levesque C.A."/>
            <person name="van der Lee T.A.J."/>
        </authorList>
    </citation>
    <scope>NUCLEOTIDE SEQUENCE [LARGE SCALE GENOMIC DNA]</scope>
    <source>
        <strain evidence="10 11">JEL517</strain>
    </source>
</reference>
<proteinExistence type="inferred from homology"/>
<comment type="caution">
    <text evidence="10">The sequence shown here is derived from an EMBL/GenBank/DDBJ whole genome shotgun (WGS) entry which is preliminary data.</text>
</comment>
<dbReference type="InterPro" id="IPR003172">
    <property type="entry name" value="ML_dom"/>
</dbReference>
<keyword evidence="7" id="KW-0445">Lipid transport</keyword>